<name>A0A3M3QVA8_PSECA</name>
<organism evidence="1 2">
    <name type="scientific">Pseudomonas cannabina</name>
    <dbReference type="NCBI Taxonomy" id="86840"/>
    <lineage>
        <taxon>Bacteria</taxon>
        <taxon>Pseudomonadati</taxon>
        <taxon>Pseudomonadota</taxon>
        <taxon>Gammaproteobacteria</taxon>
        <taxon>Pseudomonadales</taxon>
        <taxon>Pseudomonadaceae</taxon>
        <taxon>Pseudomonas</taxon>
    </lineage>
</organism>
<sequence>MEQCLKRFFDKFFTKPSPVDTQAVQADIPHGALTCIGDLPDGDNSRSYFYRTESSKGWERFFSTDFEITLRLSQSQDAARNPALAQAAKNTGEARAFYYYDSEDFFVNQVSSHHAKVLNKENGFIFNYARDMVLCVAARYDTRCPALMGKQNYKDGTQGADACRLLIADPDDFRISREYIEIYLCGSWRKMPAMDDRTIVDFLMALEKRGAMCQKSAKQLLDILRLSMNV</sequence>
<dbReference type="Proteomes" id="UP000270524">
    <property type="component" value="Unassembled WGS sequence"/>
</dbReference>
<gene>
    <name evidence="1" type="ORF">ALQ51_00326</name>
</gene>
<dbReference type="AlphaFoldDB" id="A0A3M3QVA8"/>
<comment type="caution">
    <text evidence="1">The sequence shown here is derived from an EMBL/GenBank/DDBJ whole genome shotgun (WGS) entry which is preliminary data.</text>
</comment>
<protein>
    <submittedName>
        <fullName evidence="1">Uncharacterized protein</fullName>
    </submittedName>
</protein>
<dbReference type="EMBL" id="RBPJ01000313">
    <property type="protein sequence ID" value="RMN88010.1"/>
    <property type="molecule type" value="Genomic_DNA"/>
</dbReference>
<proteinExistence type="predicted"/>
<evidence type="ECO:0000313" key="1">
    <source>
        <dbReference type="EMBL" id="RMN88010.1"/>
    </source>
</evidence>
<evidence type="ECO:0000313" key="2">
    <source>
        <dbReference type="Proteomes" id="UP000270524"/>
    </source>
</evidence>
<reference evidence="1 2" key="1">
    <citation type="submission" date="2018-08" db="EMBL/GenBank/DDBJ databases">
        <title>Recombination of ecologically and evolutionarily significant loci maintains genetic cohesion in the Pseudomonas syringae species complex.</title>
        <authorList>
            <person name="Dillon M."/>
            <person name="Thakur S."/>
            <person name="Almeida R.N.D."/>
            <person name="Weir B.S."/>
            <person name="Guttman D.S."/>
        </authorList>
    </citation>
    <scope>NUCLEOTIDE SEQUENCE [LARGE SCALE GENOMIC DNA]</scope>
    <source>
        <strain evidence="1 2">ICMP 15203</strain>
    </source>
</reference>
<accession>A0A3M3QVA8</accession>